<evidence type="ECO:0000259" key="1">
    <source>
        <dbReference type="Pfam" id="PF13439"/>
    </source>
</evidence>
<dbReference type="CDD" id="cd03801">
    <property type="entry name" value="GT4_PimA-like"/>
    <property type="match status" value="1"/>
</dbReference>
<proteinExistence type="predicted"/>
<dbReference type="EMBL" id="JAVDXU010000001">
    <property type="protein sequence ID" value="MDR7267572.1"/>
    <property type="molecule type" value="Genomic_DNA"/>
</dbReference>
<gene>
    <name evidence="2" type="ORF">J2X20_000201</name>
</gene>
<dbReference type="Proteomes" id="UP001180453">
    <property type="component" value="Unassembled WGS sequence"/>
</dbReference>
<organism evidence="2 3">
    <name type="scientific">Roseateles saccharophilus</name>
    <name type="common">Pseudomonas saccharophila</name>
    <dbReference type="NCBI Taxonomy" id="304"/>
    <lineage>
        <taxon>Bacteria</taxon>
        <taxon>Pseudomonadati</taxon>
        <taxon>Pseudomonadota</taxon>
        <taxon>Betaproteobacteria</taxon>
        <taxon>Burkholderiales</taxon>
        <taxon>Sphaerotilaceae</taxon>
        <taxon>Roseateles</taxon>
    </lineage>
</organism>
<dbReference type="RefSeq" id="WP_310259540.1">
    <property type="nucleotide sequence ID" value="NZ_JAVDXU010000001.1"/>
</dbReference>
<dbReference type="InterPro" id="IPR050194">
    <property type="entry name" value="Glycosyltransferase_grp1"/>
</dbReference>
<name>A0ABU1YFE7_ROSSA</name>
<dbReference type="Gene3D" id="3.40.50.2000">
    <property type="entry name" value="Glycogen Phosphorylase B"/>
    <property type="match status" value="2"/>
</dbReference>
<keyword evidence="3" id="KW-1185">Reference proteome</keyword>
<protein>
    <submittedName>
        <fullName evidence="2">Glycosyltransferase involved in cell wall biosynthesis</fullName>
    </submittedName>
</protein>
<sequence>MRIAHLLFTKRFAGSERYAIELANAQAEHHEVCFLLNPAAAEDRPDAWAGRLDPRVQQVRLGLPWLMPATRAARWARAWRPDVCHAHLSYACKALSGMPAAGVATLHIAYKARQHAHLDGLIAITPQQLAQIPADYAGRVAQISNWSEPRTPAAGARERLRAAWGVAPQDLLIGTLGRGEYSKGWDLLVEAFMRARLPDARLVLVGEGPEWNAVRVRAPAEVVMPGFTNEPENCLAAFDVFVSAARSEPFGLVFLEAMHAGLPIVATATEGATYLGGSFEALTPCGDAAELAVALARVSESRSKGEDLRRLHPVERFGRAARAAEIEDFYRDCIAARRRRSIV</sequence>
<reference evidence="2 3" key="1">
    <citation type="submission" date="2023-07" db="EMBL/GenBank/DDBJ databases">
        <title>Sorghum-associated microbial communities from plants grown in Nebraska, USA.</title>
        <authorList>
            <person name="Schachtman D."/>
        </authorList>
    </citation>
    <scope>NUCLEOTIDE SEQUENCE [LARGE SCALE GENOMIC DNA]</scope>
    <source>
        <strain evidence="2 3">BE314</strain>
    </source>
</reference>
<evidence type="ECO:0000313" key="2">
    <source>
        <dbReference type="EMBL" id="MDR7267572.1"/>
    </source>
</evidence>
<evidence type="ECO:0000313" key="3">
    <source>
        <dbReference type="Proteomes" id="UP001180453"/>
    </source>
</evidence>
<dbReference type="Pfam" id="PF13692">
    <property type="entry name" value="Glyco_trans_1_4"/>
    <property type="match status" value="1"/>
</dbReference>
<dbReference type="SUPFAM" id="SSF53756">
    <property type="entry name" value="UDP-Glycosyltransferase/glycogen phosphorylase"/>
    <property type="match status" value="1"/>
</dbReference>
<dbReference type="PANTHER" id="PTHR45947:SF3">
    <property type="entry name" value="SULFOQUINOVOSYL TRANSFERASE SQD2"/>
    <property type="match status" value="1"/>
</dbReference>
<dbReference type="InterPro" id="IPR028098">
    <property type="entry name" value="Glyco_trans_4-like_N"/>
</dbReference>
<comment type="caution">
    <text evidence="2">The sequence shown here is derived from an EMBL/GenBank/DDBJ whole genome shotgun (WGS) entry which is preliminary data.</text>
</comment>
<dbReference type="Pfam" id="PF13439">
    <property type="entry name" value="Glyco_transf_4"/>
    <property type="match status" value="1"/>
</dbReference>
<accession>A0ABU1YFE7</accession>
<feature type="domain" description="Glycosyltransferase subfamily 4-like N-terminal" evidence="1">
    <location>
        <begin position="14"/>
        <end position="115"/>
    </location>
</feature>
<dbReference type="PANTHER" id="PTHR45947">
    <property type="entry name" value="SULFOQUINOVOSYL TRANSFERASE SQD2"/>
    <property type="match status" value="1"/>
</dbReference>